<proteinExistence type="predicted"/>
<dbReference type="AlphaFoldDB" id="A0AAW5JLR5"/>
<keyword evidence="1" id="KW-0472">Membrane</keyword>
<accession>A0AAW5JLR5</accession>
<feature type="transmembrane region" description="Helical" evidence="1">
    <location>
        <begin position="27"/>
        <end position="48"/>
    </location>
</feature>
<gene>
    <name evidence="2" type="ORF">NE579_00005</name>
</gene>
<evidence type="ECO:0000256" key="1">
    <source>
        <dbReference type="SAM" id="Phobius"/>
    </source>
</evidence>
<name>A0AAW5JLR5_9FIRM</name>
<evidence type="ECO:0000313" key="2">
    <source>
        <dbReference type="EMBL" id="MCQ4768849.1"/>
    </source>
</evidence>
<sequence length="85" mass="9631">NFLGHSLLAPFECLCGNFILPEPASYVFFYAISNLRNLLYIITLFLSFPKAVTNSLNIRFCRFSGKHCFLLYTKNKSQGLTSALT</sequence>
<evidence type="ECO:0000313" key="3">
    <source>
        <dbReference type="Proteomes" id="UP001204562"/>
    </source>
</evidence>
<dbReference type="Proteomes" id="UP001204562">
    <property type="component" value="Unassembled WGS sequence"/>
</dbReference>
<keyword evidence="1" id="KW-1133">Transmembrane helix</keyword>
<comment type="caution">
    <text evidence="2">The sequence shown here is derived from an EMBL/GenBank/DDBJ whole genome shotgun (WGS) entry which is preliminary data.</text>
</comment>
<reference evidence="2" key="1">
    <citation type="submission" date="2022-06" db="EMBL/GenBank/DDBJ databases">
        <title>Isolation of gut microbiota from human fecal samples.</title>
        <authorList>
            <person name="Pamer E.G."/>
            <person name="Barat B."/>
            <person name="Waligurski E."/>
            <person name="Medina S."/>
            <person name="Paddock L."/>
            <person name="Mostad J."/>
        </authorList>
    </citation>
    <scope>NUCLEOTIDE SEQUENCE</scope>
    <source>
        <strain evidence="2">DFI.9.91</strain>
    </source>
</reference>
<protein>
    <submittedName>
        <fullName evidence="2">Uncharacterized protein</fullName>
    </submittedName>
</protein>
<dbReference type="RefSeq" id="WP_256302812.1">
    <property type="nucleotide sequence ID" value="NZ_JANFYS010000001.1"/>
</dbReference>
<keyword evidence="1" id="KW-0812">Transmembrane</keyword>
<organism evidence="2 3">
    <name type="scientific">Intestinimonas massiliensis</name>
    <name type="common">ex Afouda et al. 2020</name>
    <dbReference type="NCBI Taxonomy" id="1673721"/>
    <lineage>
        <taxon>Bacteria</taxon>
        <taxon>Bacillati</taxon>
        <taxon>Bacillota</taxon>
        <taxon>Clostridia</taxon>
        <taxon>Eubacteriales</taxon>
        <taxon>Intestinimonas</taxon>
    </lineage>
</organism>
<dbReference type="EMBL" id="JANFYS010000001">
    <property type="protein sequence ID" value="MCQ4768849.1"/>
    <property type="molecule type" value="Genomic_DNA"/>
</dbReference>
<feature type="non-terminal residue" evidence="2">
    <location>
        <position position="1"/>
    </location>
</feature>